<evidence type="ECO:0000313" key="3">
    <source>
        <dbReference type="EMBL" id="TWV52611.1"/>
    </source>
</evidence>
<dbReference type="EMBL" id="VOHV01000001">
    <property type="protein sequence ID" value="TWV44238.1"/>
    <property type="molecule type" value="Genomic_DNA"/>
</dbReference>
<protein>
    <submittedName>
        <fullName evidence="3">DUF262 domain-containing protein</fullName>
    </submittedName>
</protein>
<dbReference type="PANTHER" id="PTHR39639:SF1">
    <property type="entry name" value="DUF262 DOMAIN-CONTAINING PROTEIN"/>
    <property type="match status" value="1"/>
</dbReference>
<dbReference type="RefSeq" id="WP_122287212.1">
    <property type="nucleotide sequence ID" value="NZ_JADMPD010000033.1"/>
</dbReference>
<evidence type="ECO:0000313" key="2">
    <source>
        <dbReference type="EMBL" id="TWV44238.1"/>
    </source>
</evidence>
<evidence type="ECO:0000313" key="5">
    <source>
        <dbReference type="Proteomes" id="UP000319026"/>
    </source>
</evidence>
<accession>A0AB38PUZ4</accession>
<evidence type="ECO:0000313" key="4">
    <source>
        <dbReference type="Proteomes" id="UP000315444"/>
    </source>
</evidence>
<comment type="caution">
    <text evidence="3">The sequence shown here is derived from an EMBL/GenBank/DDBJ whole genome shotgun (WGS) entry which is preliminary data.</text>
</comment>
<evidence type="ECO:0000259" key="1">
    <source>
        <dbReference type="Pfam" id="PF03235"/>
    </source>
</evidence>
<reference evidence="3 5" key="1">
    <citation type="submission" date="2019-07" db="EMBL/GenBank/DDBJ databases">
        <title>Genome Sequencing of Bacteroides fragilis.</title>
        <authorList>
            <person name="Pinto K.M."/>
            <person name="Ruoff K.L."/>
            <person name="Price C.E."/>
            <person name="Valls R.A."/>
            <person name="O'Toole G.A."/>
        </authorList>
    </citation>
    <scope>NUCLEOTIDE SEQUENCE [LARGE SCALE GENOMIC DNA]</scope>
    <source>
        <strain evidence="3 5">AD135F_3B</strain>
    </source>
</reference>
<reference evidence="2 4" key="2">
    <citation type="submission" date="2019-07" db="EMBL/GenBank/DDBJ databases">
        <title>Genome sequencing of Bacteroides fragilis.</title>
        <authorList>
            <person name="Galasyn E.V."/>
            <person name="Ruoff K.L."/>
            <person name="Price C.E."/>
            <person name="Valls R.A."/>
            <person name="O'Toole G.A."/>
        </authorList>
    </citation>
    <scope>NUCLEOTIDE SEQUENCE [LARGE SCALE GENOMIC DNA]</scope>
    <source>
        <strain evidence="2 4">AD135F_1B</strain>
    </source>
</reference>
<dbReference type="InterPro" id="IPR004919">
    <property type="entry name" value="GmrSD_N"/>
</dbReference>
<dbReference type="Proteomes" id="UP000315444">
    <property type="component" value="Unassembled WGS sequence"/>
</dbReference>
<dbReference type="AlphaFoldDB" id="A0AB38PUZ4"/>
<dbReference type="EMBL" id="VOHT01000001">
    <property type="protein sequence ID" value="TWV52611.1"/>
    <property type="molecule type" value="Genomic_DNA"/>
</dbReference>
<proteinExistence type="predicted"/>
<gene>
    <name evidence="3" type="ORF">FSA03_03220</name>
    <name evidence="2" type="ORF">FSA06_03220</name>
</gene>
<sequence length="388" mass="44388">MGENHIAADISVSVNDEIEVEDTSSGRNISITEPFNPNSIKISTPPYSIGFLVDRLENDEVNMNTDFQRSGDLWSDGQQSRLIESLLLGLPLPAFYFDTSDNRWGIIDGLQRCCSIYNFCVAKTLKLQDLDYLKGLEKQGFDDLERTLKRSILTRPITVNLLEKGAPRQVRYILFKRLNTGGLELKPQEIRNAIFQGKISSFIKRLAQSKEFIRATDARIPTRRMQDFDFVSRFLAFYLIKNEKYEPDLDAFIIKGLERLEDASPEYLNKIEIDFKKSLNLAYKIFGNDAFRKRYSETDPRNPINKAYFEVITVTFAELDDQAHDNLTVKAPILKHNLIQAMGTLGRYLSQGTGTTDSVFNRHSIFNSVVQDTLEGKIYDNKSITAQF</sequence>
<name>A0AB38PUZ4_BACFG</name>
<dbReference type="Proteomes" id="UP000319026">
    <property type="component" value="Unassembled WGS sequence"/>
</dbReference>
<organism evidence="3 5">
    <name type="scientific">Bacteroides fragilis</name>
    <dbReference type="NCBI Taxonomy" id="817"/>
    <lineage>
        <taxon>Bacteria</taxon>
        <taxon>Pseudomonadati</taxon>
        <taxon>Bacteroidota</taxon>
        <taxon>Bacteroidia</taxon>
        <taxon>Bacteroidales</taxon>
        <taxon>Bacteroidaceae</taxon>
        <taxon>Bacteroides</taxon>
    </lineage>
</organism>
<dbReference type="Pfam" id="PF03235">
    <property type="entry name" value="GmrSD_N"/>
    <property type="match status" value="1"/>
</dbReference>
<dbReference type="PANTHER" id="PTHR39639">
    <property type="entry name" value="CHROMOSOME 16, WHOLE GENOME SHOTGUN SEQUENCE"/>
    <property type="match status" value="1"/>
</dbReference>
<feature type="domain" description="GmrSD restriction endonucleases N-terminal" evidence="1">
    <location>
        <begin position="64"/>
        <end position="195"/>
    </location>
</feature>